<dbReference type="Proteomes" id="UP001268256">
    <property type="component" value="Unassembled WGS sequence"/>
</dbReference>
<comment type="caution">
    <text evidence="1">The sequence shown here is derived from an EMBL/GenBank/DDBJ whole genome shotgun (WGS) entry which is preliminary data.</text>
</comment>
<evidence type="ECO:0000313" key="1">
    <source>
        <dbReference type="EMBL" id="MDS3861094.1"/>
    </source>
</evidence>
<organism evidence="1 2">
    <name type="scientific">Pseudocalidococcus azoricus BACA0444</name>
    <dbReference type="NCBI Taxonomy" id="2918990"/>
    <lineage>
        <taxon>Bacteria</taxon>
        <taxon>Bacillati</taxon>
        <taxon>Cyanobacteriota</taxon>
        <taxon>Cyanophyceae</taxon>
        <taxon>Acaryochloridales</taxon>
        <taxon>Thermosynechococcaceae</taxon>
        <taxon>Pseudocalidococcus</taxon>
        <taxon>Pseudocalidococcus azoricus</taxon>
    </lineage>
</organism>
<protein>
    <submittedName>
        <fullName evidence="1">DUF760 domain-containing protein</fullName>
    </submittedName>
</protein>
<keyword evidence="2" id="KW-1185">Reference proteome</keyword>
<reference evidence="2" key="1">
    <citation type="submission" date="2023-07" db="EMBL/GenBank/DDBJ databases">
        <authorList>
            <person name="Luz R."/>
            <person name="Cordeiro R."/>
            <person name="Fonseca A."/>
            <person name="Goncalves V."/>
        </authorList>
    </citation>
    <scope>NUCLEOTIDE SEQUENCE [LARGE SCALE GENOMIC DNA]</scope>
    <source>
        <strain evidence="2">BACA0444</strain>
    </source>
</reference>
<sequence>MDQFLNSMSDPATPTSLSDYLQGLDQETVARMSRPSSPEVMALMDQHIMSLLGHLPPQEFDVTITTNRENLGRLLATALMSGYFLRGAEQRLKMEQSLTNSHEL</sequence>
<dbReference type="AlphaFoldDB" id="A0AAE4FRS8"/>
<dbReference type="RefSeq" id="WP_322878349.1">
    <property type="nucleotide sequence ID" value="NZ_JAVMIP010000008.1"/>
</dbReference>
<dbReference type="PANTHER" id="PTHR33598:SF2">
    <property type="entry name" value="MAR-BINDING FILAMENT-LIKE PROTEIN"/>
    <property type="match status" value="1"/>
</dbReference>
<dbReference type="EMBL" id="JAVMIP010000008">
    <property type="protein sequence ID" value="MDS3861094.1"/>
    <property type="molecule type" value="Genomic_DNA"/>
</dbReference>
<dbReference type="Pfam" id="PF05542">
    <property type="entry name" value="DUF760"/>
    <property type="match status" value="1"/>
</dbReference>
<dbReference type="PANTHER" id="PTHR33598">
    <property type="entry name" value="OS02G0833400 PROTEIN"/>
    <property type="match status" value="1"/>
</dbReference>
<gene>
    <name evidence="1" type="ORF">RIF25_09780</name>
</gene>
<evidence type="ECO:0000313" key="2">
    <source>
        <dbReference type="Proteomes" id="UP001268256"/>
    </source>
</evidence>
<accession>A0AAE4FRS8</accession>
<name>A0AAE4FRS8_9CYAN</name>
<dbReference type="InterPro" id="IPR008479">
    <property type="entry name" value="DUF760"/>
</dbReference>
<proteinExistence type="predicted"/>